<evidence type="ECO:0000313" key="1">
    <source>
        <dbReference type="EnsemblMetazoa" id="AALB014187-PA"/>
    </source>
</evidence>
<name>A0A182FX04_ANOAL</name>
<proteinExistence type="predicted"/>
<organism evidence="1 2">
    <name type="scientific">Anopheles albimanus</name>
    <name type="common">New world malaria mosquito</name>
    <dbReference type="NCBI Taxonomy" id="7167"/>
    <lineage>
        <taxon>Eukaryota</taxon>
        <taxon>Metazoa</taxon>
        <taxon>Ecdysozoa</taxon>
        <taxon>Arthropoda</taxon>
        <taxon>Hexapoda</taxon>
        <taxon>Insecta</taxon>
        <taxon>Pterygota</taxon>
        <taxon>Neoptera</taxon>
        <taxon>Endopterygota</taxon>
        <taxon>Diptera</taxon>
        <taxon>Nematocera</taxon>
        <taxon>Culicoidea</taxon>
        <taxon>Culicidae</taxon>
        <taxon>Anophelinae</taxon>
        <taxon>Anopheles</taxon>
    </lineage>
</organism>
<reference evidence="1" key="2">
    <citation type="submission" date="2022-08" db="UniProtKB">
        <authorList>
            <consortium name="EnsemblMetazoa"/>
        </authorList>
    </citation>
    <scope>IDENTIFICATION</scope>
    <source>
        <strain evidence="1">STECLA/ALBI9_A</strain>
    </source>
</reference>
<dbReference type="Proteomes" id="UP000069272">
    <property type="component" value="Chromosome 2L"/>
</dbReference>
<reference evidence="1 2" key="1">
    <citation type="journal article" date="2017" name="G3 (Bethesda)">
        <title>The Physical Genome Mapping of Anopheles albimanus Corrected Scaffold Misassemblies and Identified Interarm Rearrangements in Genus Anopheles.</title>
        <authorList>
            <person name="Artemov G.N."/>
            <person name="Peery A.N."/>
            <person name="Jiang X."/>
            <person name="Tu Z."/>
            <person name="Stegniy V.N."/>
            <person name="Sharakhova M.V."/>
            <person name="Sharakhov I.V."/>
        </authorList>
    </citation>
    <scope>NUCLEOTIDE SEQUENCE [LARGE SCALE GENOMIC DNA]</scope>
    <source>
        <strain evidence="1 2">ALBI9_A</strain>
    </source>
</reference>
<dbReference type="EnsemblMetazoa" id="AALB014187-RA">
    <property type="protein sequence ID" value="AALB014187-PA"/>
    <property type="gene ID" value="AALB014187"/>
</dbReference>
<dbReference type="AlphaFoldDB" id="A0A182FX04"/>
<protein>
    <submittedName>
        <fullName evidence="1">Uncharacterized protein</fullName>
    </submittedName>
</protein>
<sequence>MNTVGPADLTKLKVDAAPCKVGLEVKVLVAVHELVGLA</sequence>
<dbReference type="VEuPathDB" id="VectorBase:AALB014187"/>
<accession>A0A182FX04</accession>
<keyword evidence="2" id="KW-1185">Reference proteome</keyword>
<evidence type="ECO:0000313" key="2">
    <source>
        <dbReference type="Proteomes" id="UP000069272"/>
    </source>
</evidence>